<accession>A0A060S643</accession>
<keyword evidence="3 10" id="KW-0240">DNA-directed RNA polymerase</keyword>
<name>A0A060S643_PYCCI</name>
<dbReference type="FunFam" id="1.10.287.280:FF:000001">
    <property type="entry name" value="DNA-directed RNA polymerase"/>
    <property type="match status" value="1"/>
</dbReference>
<comment type="function">
    <text evidence="10">DNA-dependent RNA polymerase catalyzes the transcription of DNA into RNA using the four ribonucleoside triphosphates as substrates.</text>
</comment>
<evidence type="ECO:0000256" key="5">
    <source>
        <dbReference type="ARBA" id="ARBA00022695"/>
    </source>
</evidence>
<evidence type="ECO:0000256" key="7">
    <source>
        <dbReference type="ARBA" id="ARBA00023128"/>
    </source>
</evidence>
<evidence type="ECO:0000256" key="11">
    <source>
        <dbReference type="SAM" id="MobiDB-lite"/>
    </source>
</evidence>
<evidence type="ECO:0000256" key="1">
    <source>
        <dbReference type="ARBA" id="ARBA00004173"/>
    </source>
</evidence>
<dbReference type="Gene3D" id="1.25.40.10">
    <property type="entry name" value="Tetratricopeptide repeat domain"/>
    <property type="match status" value="1"/>
</dbReference>
<dbReference type="InterPro" id="IPR024075">
    <property type="entry name" value="DNA-dir_RNA_pol_helix_hairp_sf"/>
</dbReference>
<dbReference type="GO" id="GO:0034245">
    <property type="term" value="C:mitochondrial DNA-directed RNA polymerase complex"/>
    <property type="evidence" value="ECO:0007669"/>
    <property type="project" value="TreeGrafter"/>
</dbReference>
<dbReference type="GO" id="GO:0003899">
    <property type="term" value="F:DNA-directed RNA polymerase activity"/>
    <property type="evidence" value="ECO:0007669"/>
    <property type="project" value="UniProtKB-EC"/>
</dbReference>
<dbReference type="SUPFAM" id="SSF56672">
    <property type="entry name" value="DNA/RNA polymerases"/>
    <property type="match status" value="1"/>
</dbReference>
<dbReference type="InterPro" id="IPR011990">
    <property type="entry name" value="TPR-like_helical_dom_sf"/>
</dbReference>
<feature type="region of interest" description="Disordered" evidence="11">
    <location>
        <begin position="1267"/>
        <end position="1329"/>
    </location>
</feature>
<gene>
    <name evidence="13" type="ORF">BN946_scf184836.g26</name>
</gene>
<keyword evidence="5 10" id="KW-0548">Nucleotidyltransferase</keyword>
<dbReference type="OMA" id="RWMWDWY"/>
<dbReference type="Proteomes" id="UP000029665">
    <property type="component" value="Unassembled WGS sequence"/>
</dbReference>
<evidence type="ECO:0000256" key="10">
    <source>
        <dbReference type="RuleBase" id="RU003805"/>
    </source>
</evidence>
<dbReference type="InterPro" id="IPR046950">
    <property type="entry name" value="DNA-dir_Rpol_C_phage-type"/>
</dbReference>
<evidence type="ECO:0000256" key="8">
    <source>
        <dbReference type="ARBA" id="ARBA00023163"/>
    </source>
</evidence>
<evidence type="ECO:0000259" key="12">
    <source>
        <dbReference type="SMART" id="SM01311"/>
    </source>
</evidence>
<dbReference type="FunFam" id="1.10.150.20:FF:000041">
    <property type="entry name" value="DNA-directed RNA polymerase"/>
    <property type="match status" value="1"/>
</dbReference>
<dbReference type="InterPro" id="IPR043502">
    <property type="entry name" value="DNA/RNA_pol_sf"/>
</dbReference>
<comment type="similarity">
    <text evidence="2 10">Belongs to the phage and mitochondrial RNA polymerase family.</text>
</comment>
<keyword evidence="6" id="KW-0809">Transit peptide</keyword>
<dbReference type="PROSITE" id="PS00900">
    <property type="entry name" value="RNA_POL_PHAGE_1"/>
    <property type="match status" value="1"/>
</dbReference>
<feature type="compositionally biased region" description="Acidic residues" evidence="11">
    <location>
        <begin position="1294"/>
        <end position="1309"/>
    </location>
</feature>
<dbReference type="STRING" id="5643.A0A060S643"/>
<dbReference type="GO" id="GO:0006390">
    <property type="term" value="P:mitochondrial transcription"/>
    <property type="evidence" value="ECO:0007669"/>
    <property type="project" value="TreeGrafter"/>
</dbReference>
<evidence type="ECO:0000256" key="6">
    <source>
        <dbReference type="ARBA" id="ARBA00022946"/>
    </source>
</evidence>
<feature type="compositionally biased region" description="Basic residues" evidence="11">
    <location>
        <begin position="1314"/>
        <end position="1324"/>
    </location>
</feature>
<dbReference type="Pfam" id="PF14700">
    <property type="entry name" value="RPOL_N"/>
    <property type="match status" value="1"/>
</dbReference>
<evidence type="ECO:0000313" key="14">
    <source>
        <dbReference type="Proteomes" id="UP000029665"/>
    </source>
</evidence>
<evidence type="ECO:0000313" key="13">
    <source>
        <dbReference type="EMBL" id="CDO69952.1"/>
    </source>
</evidence>
<comment type="caution">
    <text evidence="13">The sequence shown here is derived from an EMBL/GenBank/DDBJ whole genome shotgun (WGS) entry which is preliminary data.</text>
</comment>
<comment type="subcellular location">
    <subcellularLocation>
        <location evidence="1">Mitochondrion</location>
    </subcellularLocation>
</comment>
<dbReference type="Gene3D" id="1.10.1320.10">
    <property type="entry name" value="DNA-directed RNA polymerase, N-terminal domain"/>
    <property type="match status" value="1"/>
</dbReference>
<sequence>MIPLTRRNAARGAALVSYTRQSLPRPARLYSTPTKKLNAEAVPSSVGPGYSGDLPPYMSSPESRQVYSSIHPEMRGFLSRRHDYTVLPTPLPEDAAAEGNQFLFTDSPTQDLLAIMDACLYNLHDVPRAQQIFADLRESKRGHKVIDVRYYNHFLHAYIEMATTKDSAHRDMWIEEAWMLYNDMEQGNEPVQPNANTYALMLLAWLRFNASAPDGLHLSSTEVHDPMSILRNMIHRQIAPALVVADRAFTTNEEATEAIKALSRAAVQMGLSSVVNELGLADTLGRQQDDPLADVPEAVPVVKIKSLPDVEVKLSEDGSVSALQTDAPPQIEGEIPFNLETLRRHLSQVILARRVLSEDVVLRQRLLEQSVYNVAVERMKRQAELFDQLGLPKQGLHSTDLRTWMWHWHQKLQSRIEAEIQNLLAEERVIARMKRKPKDAILLTPFLNQLKPEKLSLITILEVMNLHGSGNVQDGMKTARALLSVGRAVESEVKAEIAKKTPVPVPTAATTDGPNNVFSEAGYRELQAHRMAARRLLEDSEDTQSEWTQLVRVKVGSFLVDCLMDIATVQRSITDPRTGEVITEEQPAFFHSYEYQRGHKLGVIKFNPAVAERMSKDPIAETLHPRHLPMLVKPKPWLSYNNGGYLYNRTWAMRFKESREQELYLRHASDAGRLELVFAGLDVLGSTPWKINRRVFDVVLEVWNSGKRFSKIPPALPDEPEPERPPNMEFDNKAKAIYIERQKAWQQAKAANHSDRCSINYKVEIARAFLGDTIYFPHNVDFRGRAYPIPPHLSHIGDDLSRGLLLFGEAKPLGARGLRWLKIHLANLVGYDKASFDERVQFVHDHLEDIYDSAEHPLEGRRWWTKADDPWQCLAACIELRAALESPDPEAYECALPVHQDGTCNGLQHYAALGGDAVGAAQVNLAAADRPSDVYTYVAQMVEESIKEDLKRGDQAPVFAKLLSGKISRKVVKQTVMTTVYGVTFIGARDQIERQLRDRGDVPPEDCWLAASYLAKKVLASIGDLFKGAKEIQTWLNTSARLIAKSIPEDRLISSLEEASPTSSRKRSTTPRWKKEQMTSVVWTTPLGLPIVQPYRAIKRKQVMTAIQSVFISDPNVPSTVNAQKQASAFPPNFIHSLDATHMMLTALECRSQGLTFASVHDSYWTHAGSIDQMNAIIRDTFIALHSSDVLSALAQEFRERYADYKVPLVALSGSSMKQLNLNPEKLNVSSEDIKVLTEATADSDPAEKSEEDSLLLADGEDADLDAEAEQAEKPKRKRRTQQQMVEDQQRMLEDDEADLDLDAESEPEDGGKPKRKRAPNKKKASQEIVEQRLGGKFVNLVDILPPLPAKGMFDVKAIKDSQYFFS</sequence>
<protein>
    <recommendedName>
        <fullName evidence="10">DNA-directed RNA polymerase</fullName>
        <ecNumber evidence="10">2.7.7.6</ecNumber>
    </recommendedName>
</protein>
<dbReference type="Gene3D" id="1.10.287.260">
    <property type="match status" value="1"/>
</dbReference>
<proteinExistence type="inferred from homology"/>
<reference evidence="13" key="1">
    <citation type="submission" date="2014-01" db="EMBL/GenBank/DDBJ databases">
        <title>The genome of the white-rot fungus Pycnoporus cinnabarinus: a basidiomycete model with a versatile arsenal for lignocellulosic biomass breakdown.</title>
        <authorList>
            <person name="Levasseur A."/>
            <person name="Lomascolo A."/>
            <person name="Ruiz-Duenas F.J."/>
            <person name="Uzan E."/>
            <person name="Piumi F."/>
            <person name="Kues U."/>
            <person name="Ram A.F.J."/>
            <person name="Murat C."/>
            <person name="Haon M."/>
            <person name="Benoit I."/>
            <person name="Arfi Y."/>
            <person name="Chevret D."/>
            <person name="Drula E."/>
            <person name="Kwon M.J."/>
            <person name="Gouret P."/>
            <person name="Lesage-Meessen L."/>
            <person name="Lombard V."/>
            <person name="Mariette J."/>
            <person name="Noirot C."/>
            <person name="Park J."/>
            <person name="Patyshakuliyeva A."/>
            <person name="Wieneger R.A.B."/>
            <person name="Wosten H.A.B."/>
            <person name="Martin F."/>
            <person name="Coutinho P.M."/>
            <person name="de Vries R."/>
            <person name="Martinez A.T."/>
            <person name="Klopp C."/>
            <person name="Pontarotti P."/>
            <person name="Henrissat B."/>
            <person name="Record E."/>
        </authorList>
    </citation>
    <scope>NUCLEOTIDE SEQUENCE [LARGE SCALE GENOMIC DNA]</scope>
    <source>
        <strain evidence="13">BRFM137</strain>
    </source>
</reference>
<dbReference type="PANTHER" id="PTHR10102:SF0">
    <property type="entry name" value="DNA-DIRECTED RNA POLYMERASE, MITOCHONDRIAL"/>
    <property type="match status" value="1"/>
</dbReference>
<evidence type="ECO:0000256" key="4">
    <source>
        <dbReference type="ARBA" id="ARBA00022679"/>
    </source>
</evidence>
<dbReference type="Gene3D" id="1.10.287.280">
    <property type="match status" value="1"/>
</dbReference>
<dbReference type="EMBL" id="CCBP010000059">
    <property type="protein sequence ID" value="CDO69952.1"/>
    <property type="molecule type" value="Genomic_DNA"/>
</dbReference>
<dbReference type="InterPro" id="IPR029262">
    <property type="entry name" value="RPOL_N"/>
</dbReference>
<dbReference type="InterPro" id="IPR002092">
    <property type="entry name" value="DNA-dir_Rpol_phage-type"/>
</dbReference>
<keyword evidence="7" id="KW-0496">Mitochondrion</keyword>
<keyword evidence="8 10" id="KW-0804">Transcription</keyword>
<evidence type="ECO:0000256" key="3">
    <source>
        <dbReference type="ARBA" id="ARBA00022478"/>
    </source>
</evidence>
<dbReference type="GO" id="GO:0001018">
    <property type="term" value="F:mitochondrial promoter sequence-specific DNA binding"/>
    <property type="evidence" value="ECO:0007669"/>
    <property type="project" value="TreeGrafter"/>
</dbReference>
<keyword evidence="4 10" id="KW-0808">Transferase</keyword>
<keyword evidence="14" id="KW-1185">Reference proteome</keyword>
<dbReference type="Pfam" id="PF00940">
    <property type="entry name" value="RNA_pol"/>
    <property type="match status" value="1"/>
</dbReference>
<dbReference type="SMART" id="SM01311">
    <property type="entry name" value="RPOL_N"/>
    <property type="match status" value="1"/>
</dbReference>
<feature type="region of interest" description="Disordered" evidence="11">
    <location>
        <begin position="1055"/>
        <end position="1074"/>
    </location>
</feature>
<dbReference type="PANTHER" id="PTHR10102">
    <property type="entry name" value="DNA-DIRECTED RNA POLYMERASE, MITOCHONDRIAL"/>
    <property type="match status" value="1"/>
</dbReference>
<evidence type="ECO:0000256" key="2">
    <source>
        <dbReference type="ARBA" id="ARBA00009493"/>
    </source>
</evidence>
<comment type="catalytic activity">
    <reaction evidence="9 10">
        <text>RNA(n) + a ribonucleoside 5'-triphosphate = RNA(n+1) + diphosphate</text>
        <dbReference type="Rhea" id="RHEA:21248"/>
        <dbReference type="Rhea" id="RHEA-COMP:14527"/>
        <dbReference type="Rhea" id="RHEA-COMP:17342"/>
        <dbReference type="ChEBI" id="CHEBI:33019"/>
        <dbReference type="ChEBI" id="CHEBI:61557"/>
        <dbReference type="ChEBI" id="CHEBI:140395"/>
        <dbReference type="EC" id="2.7.7.6"/>
    </reaction>
</comment>
<dbReference type="HOGENOM" id="CLU_003364_1_1_1"/>
<dbReference type="InterPro" id="IPR037159">
    <property type="entry name" value="RNA_POL_N_sf"/>
</dbReference>
<dbReference type="OrthoDB" id="276422at2759"/>
<dbReference type="Gene3D" id="1.10.150.20">
    <property type="entry name" value="5' to 3' exonuclease, C-terminal subdomain"/>
    <property type="match status" value="1"/>
</dbReference>
<dbReference type="EC" id="2.7.7.6" evidence="10"/>
<dbReference type="PROSITE" id="PS00489">
    <property type="entry name" value="RNA_POL_PHAGE_2"/>
    <property type="match status" value="1"/>
</dbReference>
<organism evidence="13 14">
    <name type="scientific">Pycnoporus cinnabarinus</name>
    <name type="common">Cinnabar-red polypore</name>
    <name type="synonym">Trametes cinnabarina</name>
    <dbReference type="NCBI Taxonomy" id="5643"/>
    <lineage>
        <taxon>Eukaryota</taxon>
        <taxon>Fungi</taxon>
        <taxon>Dikarya</taxon>
        <taxon>Basidiomycota</taxon>
        <taxon>Agaricomycotina</taxon>
        <taxon>Agaricomycetes</taxon>
        <taxon>Polyporales</taxon>
        <taxon>Polyporaceae</taxon>
        <taxon>Trametes</taxon>
    </lineage>
</organism>
<feature type="domain" description="DNA-directed RNA polymerase N-terminal" evidence="12">
    <location>
        <begin position="362"/>
        <end position="686"/>
    </location>
</feature>
<evidence type="ECO:0000256" key="9">
    <source>
        <dbReference type="ARBA" id="ARBA00048552"/>
    </source>
</evidence>